<evidence type="ECO:0000259" key="6">
    <source>
        <dbReference type="Pfam" id="PF00676"/>
    </source>
</evidence>
<comment type="cofactor">
    <cofactor evidence="1">
        <name>thiamine diphosphate</name>
        <dbReference type="ChEBI" id="CHEBI:58937"/>
    </cofactor>
</comment>
<gene>
    <name evidence="7" type="ORF">CHU95_02130</name>
</gene>
<comment type="function">
    <text evidence="4">The pyruvate dehydrogenase complex catalyzes the overall conversion of pyruvate to acetyl-CoA and CO(2). It contains multiple copies of three enzymatic components: pyruvate dehydrogenase (E1), dihydrolipoamide acetyltransferase (E2) and lipoamide dehydrogenase (E3).</text>
</comment>
<dbReference type="GO" id="GO:0006086">
    <property type="term" value="P:pyruvate decarboxylation to acetyl-CoA"/>
    <property type="evidence" value="ECO:0007669"/>
    <property type="project" value="TreeGrafter"/>
</dbReference>
<dbReference type="SUPFAM" id="SSF52518">
    <property type="entry name" value="Thiamin diphosphate-binding fold (THDP-binding)"/>
    <property type="match status" value="1"/>
</dbReference>
<comment type="catalytic activity">
    <reaction evidence="5">
        <text>N(6)-[(R)-lipoyl]-L-lysyl-[protein] + pyruvate + H(+) = N(6)-[(R)-S(8)-acetyldihydrolipoyl]-L-lysyl-[protein] + CO2</text>
        <dbReference type="Rhea" id="RHEA:19189"/>
        <dbReference type="Rhea" id="RHEA-COMP:10474"/>
        <dbReference type="Rhea" id="RHEA-COMP:10478"/>
        <dbReference type="ChEBI" id="CHEBI:15361"/>
        <dbReference type="ChEBI" id="CHEBI:15378"/>
        <dbReference type="ChEBI" id="CHEBI:16526"/>
        <dbReference type="ChEBI" id="CHEBI:83099"/>
        <dbReference type="ChEBI" id="CHEBI:83111"/>
        <dbReference type="EC" id="1.2.4.1"/>
    </reaction>
</comment>
<evidence type="ECO:0000256" key="3">
    <source>
        <dbReference type="ARBA" id="ARBA00023052"/>
    </source>
</evidence>
<evidence type="ECO:0000313" key="7">
    <source>
        <dbReference type="EMBL" id="OYQ37167.1"/>
    </source>
</evidence>
<protein>
    <submittedName>
        <fullName evidence="7">Acetoin dehydrogenase</fullName>
    </submittedName>
</protein>
<sequence length="320" mass="34967">MDNPDPILPETIARLYRSLYRVRRIEERVAAIYPTDRIKSPVHLSIGQEAVAVGICDLLRADDIVSGTYRGHATYLAKGGDPKAMLAEMFGKVGGCARGKGGSMHLVGLDQGILGCSAVVGTNVPVAAGYALALKRRRRGQVVAVFYGDGASEEGCVYETLNFAALHKLPILFVCENNFFAIHEPLHRRWAADQLTERVATFGMPAKRITSGDIFEIRDAASGLIAAMREGGGPAFLECHTYRWREHVGPAEDYAAGYRSRADMEDWERRDQVARLAALLPDAERQQIDAEIEAEIEAAVAYAEASPFPAAEELHAHVFA</sequence>
<dbReference type="Pfam" id="PF00676">
    <property type="entry name" value="E1_dh"/>
    <property type="match status" value="1"/>
</dbReference>
<organism evidence="7 8">
    <name type="scientific">Niveispirillum lacus</name>
    <dbReference type="NCBI Taxonomy" id="1981099"/>
    <lineage>
        <taxon>Bacteria</taxon>
        <taxon>Pseudomonadati</taxon>
        <taxon>Pseudomonadota</taxon>
        <taxon>Alphaproteobacteria</taxon>
        <taxon>Rhodospirillales</taxon>
        <taxon>Azospirillaceae</taxon>
        <taxon>Niveispirillum</taxon>
    </lineage>
</organism>
<evidence type="ECO:0000256" key="1">
    <source>
        <dbReference type="ARBA" id="ARBA00001964"/>
    </source>
</evidence>
<dbReference type="GO" id="GO:0004739">
    <property type="term" value="F:pyruvate dehydrogenase (acetyl-transferring) activity"/>
    <property type="evidence" value="ECO:0007669"/>
    <property type="project" value="UniProtKB-EC"/>
</dbReference>
<dbReference type="InterPro" id="IPR029061">
    <property type="entry name" value="THDP-binding"/>
</dbReference>
<dbReference type="OrthoDB" id="9766715at2"/>
<evidence type="ECO:0000256" key="4">
    <source>
        <dbReference type="ARBA" id="ARBA00025211"/>
    </source>
</evidence>
<evidence type="ECO:0000313" key="8">
    <source>
        <dbReference type="Proteomes" id="UP000216998"/>
    </source>
</evidence>
<evidence type="ECO:0000256" key="2">
    <source>
        <dbReference type="ARBA" id="ARBA00023002"/>
    </source>
</evidence>
<keyword evidence="2" id="KW-0560">Oxidoreductase</keyword>
<dbReference type="Proteomes" id="UP000216998">
    <property type="component" value="Unassembled WGS sequence"/>
</dbReference>
<keyword evidence="8" id="KW-1185">Reference proteome</keyword>
<proteinExistence type="predicted"/>
<feature type="domain" description="Dehydrogenase E1 component" evidence="6">
    <location>
        <begin position="20"/>
        <end position="311"/>
    </location>
</feature>
<dbReference type="PANTHER" id="PTHR11516">
    <property type="entry name" value="PYRUVATE DEHYDROGENASE E1 COMPONENT, ALPHA SUBUNIT BACTERIAL AND ORGANELLAR"/>
    <property type="match status" value="1"/>
</dbReference>
<dbReference type="AlphaFoldDB" id="A0A255Z6J6"/>
<comment type="caution">
    <text evidence="7">The sequence shown here is derived from an EMBL/GenBank/DDBJ whole genome shotgun (WGS) entry which is preliminary data.</text>
</comment>
<dbReference type="EMBL" id="NOXU01000017">
    <property type="protein sequence ID" value="OYQ37167.1"/>
    <property type="molecule type" value="Genomic_DNA"/>
</dbReference>
<dbReference type="PANTHER" id="PTHR11516:SF60">
    <property type="entry name" value="PYRUVATE DEHYDROGENASE E1 COMPONENT SUBUNIT ALPHA"/>
    <property type="match status" value="1"/>
</dbReference>
<accession>A0A255Z6J6</accession>
<name>A0A255Z6J6_9PROT</name>
<dbReference type="Gene3D" id="3.40.50.970">
    <property type="match status" value="1"/>
</dbReference>
<reference evidence="7 8" key="1">
    <citation type="submission" date="2017-07" db="EMBL/GenBank/DDBJ databases">
        <title>Niveispirillum cyanobacteriorum sp. nov., isolated from cyanobacterial aggregates in a eutrophic lake.</title>
        <authorList>
            <person name="Cai H."/>
        </authorList>
    </citation>
    <scope>NUCLEOTIDE SEQUENCE [LARGE SCALE GENOMIC DNA]</scope>
    <source>
        <strain evidence="8">TH1-14</strain>
    </source>
</reference>
<dbReference type="RefSeq" id="WP_094453266.1">
    <property type="nucleotide sequence ID" value="NZ_NOXU01000017.1"/>
</dbReference>
<evidence type="ECO:0000256" key="5">
    <source>
        <dbReference type="ARBA" id="ARBA00051231"/>
    </source>
</evidence>
<dbReference type="InterPro" id="IPR050642">
    <property type="entry name" value="PDH_E1_Alpha_Subunit"/>
</dbReference>
<keyword evidence="3" id="KW-0786">Thiamine pyrophosphate</keyword>
<dbReference type="CDD" id="cd02000">
    <property type="entry name" value="TPP_E1_PDC_ADC_BCADC"/>
    <property type="match status" value="1"/>
</dbReference>
<dbReference type="InterPro" id="IPR001017">
    <property type="entry name" value="DH_E1"/>
</dbReference>